<dbReference type="AlphaFoldDB" id="A0A3B0ZK66"/>
<feature type="domain" description="PepSY" evidence="1">
    <location>
        <begin position="41"/>
        <end position="99"/>
    </location>
</feature>
<reference evidence="2" key="1">
    <citation type="submission" date="2018-06" db="EMBL/GenBank/DDBJ databases">
        <authorList>
            <person name="Zhirakovskaya E."/>
        </authorList>
    </citation>
    <scope>NUCLEOTIDE SEQUENCE</scope>
</reference>
<dbReference type="Pfam" id="PF03413">
    <property type="entry name" value="PepSY"/>
    <property type="match status" value="1"/>
</dbReference>
<accession>A0A3B0ZK66</accession>
<dbReference type="Gene3D" id="3.10.450.40">
    <property type="match status" value="1"/>
</dbReference>
<proteinExistence type="predicted"/>
<protein>
    <recommendedName>
        <fullName evidence="1">PepSY domain-containing protein</fullName>
    </recommendedName>
</protein>
<sequence>MRRLFVVVLLMGLSGLFVLTPGLSDEDHQQARRLKELGEILPLEQIIKAAKARQPGRVIEVELENKDGRHVYEVELLNARGEVWELYFDAATGELIKRERED</sequence>
<dbReference type="InterPro" id="IPR025711">
    <property type="entry name" value="PepSY"/>
</dbReference>
<evidence type="ECO:0000259" key="1">
    <source>
        <dbReference type="Pfam" id="PF03413"/>
    </source>
</evidence>
<evidence type="ECO:0000313" key="2">
    <source>
        <dbReference type="EMBL" id="VAW93855.1"/>
    </source>
</evidence>
<gene>
    <name evidence="2" type="ORF">MNBD_GAMMA19-1854</name>
</gene>
<name>A0A3B0ZK66_9ZZZZ</name>
<dbReference type="EMBL" id="UOFV01000004">
    <property type="protein sequence ID" value="VAW93855.1"/>
    <property type="molecule type" value="Genomic_DNA"/>
</dbReference>
<organism evidence="2">
    <name type="scientific">hydrothermal vent metagenome</name>
    <dbReference type="NCBI Taxonomy" id="652676"/>
    <lineage>
        <taxon>unclassified sequences</taxon>
        <taxon>metagenomes</taxon>
        <taxon>ecological metagenomes</taxon>
    </lineage>
</organism>